<dbReference type="GO" id="GO:0003677">
    <property type="term" value="F:DNA binding"/>
    <property type="evidence" value="ECO:0007669"/>
    <property type="project" value="UniProtKB-KW"/>
</dbReference>
<feature type="compositionally biased region" description="Basic residues" evidence="7">
    <location>
        <begin position="244"/>
        <end position="253"/>
    </location>
</feature>
<dbReference type="Proteomes" id="UP000095287">
    <property type="component" value="Unplaced"/>
</dbReference>
<evidence type="ECO:0000256" key="6">
    <source>
        <dbReference type="ARBA" id="ARBA00023242"/>
    </source>
</evidence>
<evidence type="ECO:0000313" key="10">
    <source>
        <dbReference type="WBParaSite" id="L893_g27143.t1"/>
    </source>
</evidence>
<accession>A0A1I7ZJX4</accession>
<protein>
    <submittedName>
        <fullName evidence="10">AXH domain-containing protein</fullName>
    </submittedName>
</protein>
<dbReference type="GO" id="GO:0003723">
    <property type="term" value="F:RNA binding"/>
    <property type="evidence" value="ECO:0007669"/>
    <property type="project" value="InterPro"/>
</dbReference>
<dbReference type="SUPFAM" id="SSF102031">
    <property type="entry name" value="AXH domain"/>
    <property type="match status" value="1"/>
</dbReference>
<comment type="subcellular location">
    <subcellularLocation>
        <location evidence="1">Nucleus</location>
    </subcellularLocation>
</comment>
<dbReference type="AlphaFoldDB" id="A0A1I7ZJX4"/>
<dbReference type="InterPro" id="IPR036096">
    <property type="entry name" value="Ataxin_AXH_dom_sf"/>
</dbReference>
<keyword evidence="9" id="KW-1185">Reference proteome</keyword>
<dbReference type="WBParaSite" id="L893_g27143.t1">
    <property type="protein sequence ID" value="L893_g27143.t1"/>
    <property type="gene ID" value="L893_g27143"/>
</dbReference>
<dbReference type="GO" id="GO:0006355">
    <property type="term" value="P:regulation of DNA-templated transcription"/>
    <property type="evidence" value="ECO:0007669"/>
    <property type="project" value="InterPro"/>
</dbReference>
<keyword evidence="6" id="KW-0539">Nucleus</keyword>
<dbReference type="Pfam" id="PF08517">
    <property type="entry name" value="AXH"/>
    <property type="match status" value="1"/>
</dbReference>
<dbReference type="PANTHER" id="PTHR13392:SF13">
    <property type="entry name" value="AXH DOMAIN-CONTAINING PROTEIN"/>
    <property type="match status" value="1"/>
</dbReference>
<organism evidence="9 10">
    <name type="scientific">Steinernema glaseri</name>
    <dbReference type="NCBI Taxonomy" id="37863"/>
    <lineage>
        <taxon>Eukaryota</taxon>
        <taxon>Metazoa</taxon>
        <taxon>Ecdysozoa</taxon>
        <taxon>Nematoda</taxon>
        <taxon>Chromadorea</taxon>
        <taxon>Rhabditida</taxon>
        <taxon>Tylenchina</taxon>
        <taxon>Panagrolaimomorpha</taxon>
        <taxon>Strongyloidoidea</taxon>
        <taxon>Steinernematidae</taxon>
        <taxon>Steinernema</taxon>
    </lineage>
</organism>
<evidence type="ECO:0000256" key="2">
    <source>
        <dbReference type="ARBA" id="ARBA00022491"/>
    </source>
</evidence>
<evidence type="ECO:0000313" key="9">
    <source>
        <dbReference type="Proteomes" id="UP000095287"/>
    </source>
</evidence>
<evidence type="ECO:0000256" key="5">
    <source>
        <dbReference type="ARBA" id="ARBA00023163"/>
    </source>
</evidence>
<dbReference type="PANTHER" id="PTHR13392">
    <property type="entry name" value="ATAXIN 1"/>
    <property type="match status" value="1"/>
</dbReference>
<feature type="domain" description="AXH" evidence="8">
    <location>
        <begin position="17"/>
        <end position="150"/>
    </location>
</feature>
<feature type="compositionally biased region" description="Polar residues" evidence="7">
    <location>
        <begin position="161"/>
        <end position="174"/>
    </location>
</feature>
<dbReference type="PROSITE" id="PS51148">
    <property type="entry name" value="AXH"/>
    <property type="match status" value="1"/>
</dbReference>
<evidence type="ECO:0000256" key="7">
    <source>
        <dbReference type="SAM" id="MobiDB-lite"/>
    </source>
</evidence>
<name>A0A1I7ZJX4_9BILA</name>
<dbReference type="InterPro" id="IPR003652">
    <property type="entry name" value="Ataxin_AXH_dom"/>
</dbReference>
<keyword evidence="4" id="KW-0238">DNA-binding</keyword>
<feature type="compositionally biased region" description="Polar residues" evidence="7">
    <location>
        <begin position="225"/>
        <end position="243"/>
    </location>
</feature>
<dbReference type="InterPro" id="IPR043404">
    <property type="entry name" value="ATAXIN1-like"/>
</dbReference>
<keyword evidence="2" id="KW-0678">Repressor</keyword>
<sequence length="295" mass="32364">MPPTNYRAALETIPELGSLNVKPYYPTHFMRGTKIQLETGGVKNVEDMTARDFHMSGAVAEGLDIELSKVHSIEKASEGNVQTAKVVLIAGEVKARVTIQVFVEHPFFVIGMGWCSVNPTLTKARFGLDCQLLMAGHDCISLVKREDKRHLQPQPHHLNGGSRTATAEPSSTGQTPRRPSLPSTLSSSGNGTGSTSPASTSSVISRQGSMEGSVPPRSDLRSRIKTYQRQSPSAAPPLSQRSTVIRRPRRHRSVPPADPVELRRRAFDRKEKRGERKRRASVSCVKDSHGAFLRV</sequence>
<keyword evidence="5" id="KW-0804">Transcription</keyword>
<feature type="region of interest" description="Disordered" evidence="7">
    <location>
        <begin position="150"/>
        <end position="295"/>
    </location>
</feature>
<evidence type="ECO:0000256" key="1">
    <source>
        <dbReference type="ARBA" id="ARBA00004123"/>
    </source>
</evidence>
<dbReference type="GO" id="GO:0005634">
    <property type="term" value="C:nucleus"/>
    <property type="evidence" value="ECO:0007669"/>
    <property type="project" value="UniProtKB-SubCell"/>
</dbReference>
<feature type="compositionally biased region" description="Basic and acidic residues" evidence="7">
    <location>
        <begin position="260"/>
        <end position="274"/>
    </location>
</feature>
<evidence type="ECO:0000256" key="3">
    <source>
        <dbReference type="ARBA" id="ARBA00023015"/>
    </source>
</evidence>
<reference evidence="10" key="1">
    <citation type="submission" date="2016-11" db="UniProtKB">
        <authorList>
            <consortium name="WormBaseParasite"/>
        </authorList>
    </citation>
    <scope>IDENTIFICATION</scope>
</reference>
<feature type="compositionally biased region" description="Low complexity" evidence="7">
    <location>
        <begin position="175"/>
        <end position="202"/>
    </location>
</feature>
<proteinExistence type="predicted"/>
<dbReference type="SMART" id="SM00536">
    <property type="entry name" value="AXH"/>
    <property type="match status" value="1"/>
</dbReference>
<evidence type="ECO:0000256" key="4">
    <source>
        <dbReference type="ARBA" id="ARBA00023125"/>
    </source>
</evidence>
<keyword evidence="3" id="KW-0805">Transcription regulation</keyword>
<evidence type="ECO:0000259" key="8">
    <source>
        <dbReference type="PROSITE" id="PS51148"/>
    </source>
</evidence>